<dbReference type="InterPro" id="IPR006620">
    <property type="entry name" value="Pro_4_hyd_alph"/>
</dbReference>
<comment type="caution">
    <text evidence="16">The sequence shown here is derived from an EMBL/GenBank/DDBJ whole genome shotgun (WGS) entry which is preliminary data.</text>
</comment>
<dbReference type="GO" id="GO:0032963">
    <property type="term" value="P:collagen metabolic process"/>
    <property type="evidence" value="ECO:0007669"/>
    <property type="project" value="InterPro"/>
</dbReference>
<dbReference type="GO" id="GO:0031418">
    <property type="term" value="F:L-ascorbic acid binding"/>
    <property type="evidence" value="ECO:0007669"/>
    <property type="project" value="InterPro"/>
</dbReference>
<evidence type="ECO:0000256" key="8">
    <source>
        <dbReference type="ARBA" id="ARBA00022803"/>
    </source>
</evidence>
<sequence>MNLNVHVLLLLVLSSAHPSLLKEYDEDEDCLISYKRGVSAYLENNFDECVTKLEDGLKKYSNYTQALQSCRIKCKEDAELADPLYAIDLENMHFYEKAIRNTLCLMRCRKNNMVLATSTSVTPETDQIYQDAKPYEYLHLCYYQKKEYQKAASSAFTYLVPHPKDELMRKSLQFYSTLSEVDTSSIVNYEAKDHVYLYAHGLDAYDKKDWKSVENNMEESLIAYLQAEENCRALCEGPFNQGWFPDLVPSIANHYTFSLKCKRKCPLKLNNLNGQYHEDLLPSHYHYLQYVYFKNNNLKSACQAAASYVLFYPNDDTMRSNIEYYKKLPKVESSFFIPRPEAAQYVRRLTYEKRLLHFIDTEYKFKDEGEGSQAEVLTLKNYNPNFDLFMNDEDLNGTKRFVADGLFTQHECNTLLNLAKKYALKGDGYKGVASPHTSMETFEGITIGRTALLLHFGRIKSKQLYLYLKSTDYAKKFLEEYFDIKRTLYFTYTHLVCRTPIVEAPINRTDFSHAIHADNCNILHNGVCLKTPPAFTWRDYSAIIYLNNNFEGGELTFSQDMFGKTIQSNVKPKCGRMVAFSSGFENLHGVKPVKSGTRCAIALWFTFNQKYEEKSRNIAYKLIY</sequence>
<gene>
    <name evidence="16" type="ORF">RI129_012199</name>
</gene>
<dbReference type="FunFam" id="2.60.120.620:FF:000003">
    <property type="entry name" value="Prolyl 3-hydroxylase 2"/>
    <property type="match status" value="1"/>
</dbReference>
<evidence type="ECO:0000256" key="14">
    <source>
        <dbReference type="SAM" id="SignalP"/>
    </source>
</evidence>
<dbReference type="InterPro" id="IPR011990">
    <property type="entry name" value="TPR-like_helical_dom_sf"/>
</dbReference>
<evidence type="ECO:0000256" key="7">
    <source>
        <dbReference type="ARBA" id="ARBA00022737"/>
    </source>
</evidence>
<keyword evidence="11" id="KW-0560">Oxidoreductase</keyword>
<keyword evidence="8" id="KW-0802">TPR repeat</keyword>
<dbReference type="SMART" id="SM00702">
    <property type="entry name" value="P4Hc"/>
    <property type="match status" value="1"/>
</dbReference>
<accession>A0AAN7ZDQ4</accession>
<evidence type="ECO:0000256" key="3">
    <source>
        <dbReference type="ARBA" id="ARBA00006487"/>
    </source>
</evidence>
<evidence type="ECO:0000256" key="13">
    <source>
        <dbReference type="ARBA" id="ARBA00023180"/>
    </source>
</evidence>
<dbReference type="PROSITE" id="PS51471">
    <property type="entry name" value="FE2OG_OXY"/>
    <property type="match status" value="1"/>
</dbReference>
<evidence type="ECO:0000256" key="11">
    <source>
        <dbReference type="ARBA" id="ARBA00023002"/>
    </source>
</evidence>
<dbReference type="GO" id="GO:0019797">
    <property type="term" value="F:procollagen-proline 3-dioxygenase activity"/>
    <property type="evidence" value="ECO:0007669"/>
    <property type="project" value="UniProtKB-EC"/>
</dbReference>
<comment type="cofactor">
    <cofactor evidence="2">
        <name>Fe cation</name>
        <dbReference type="ChEBI" id="CHEBI:24875"/>
    </cofactor>
</comment>
<proteinExistence type="inferred from homology"/>
<feature type="domain" description="Fe2OG dioxygenase" evidence="15">
    <location>
        <begin position="493"/>
        <end position="607"/>
    </location>
</feature>
<evidence type="ECO:0000256" key="9">
    <source>
        <dbReference type="ARBA" id="ARBA00022824"/>
    </source>
</evidence>
<dbReference type="InterPro" id="IPR044862">
    <property type="entry name" value="Pro_4_hyd_alph_FE2OG_OXY"/>
</dbReference>
<organism evidence="16 17">
    <name type="scientific">Pyrocoelia pectoralis</name>
    <dbReference type="NCBI Taxonomy" id="417401"/>
    <lineage>
        <taxon>Eukaryota</taxon>
        <taxon>Metazoa</taxon>
        <taxon>Ecdysozoa</taxon>
        <taxon>Arthropoda</taxon>
        <taxon>Hexapoda</taxon>
        <taxon>Insecta</taxon>
        <taxon>Pterygota</taxon>
        <taxon>Neoptera</taxon>
        <taxon>Endopterygota</taxon>
        <taxon>Coleoptera</taxon>
        <taxon>Polyphaga</taxon>
        <taxon>Elateriformia</taxon>
        <taxon>Elateroidea</taxon>
        <taxon>Lampyridae</taxon>
        <taxon>Lampyrinae</taxon>
        <taxon>Pyrocoelia</taxon>
    </lineage>
</organism>
<dbReference type="AlphaFoldDB" id="A0AAN7ZDQ4"/>
<comment type="similarity">
    <text evidence="3">Belongs to the leprecan family.</text>
</comment>
<dbReference type="GO" id="GO:0005506">
    <property type="term" value="F:iron ion binding"/>
    <property type="evidence" value="ECO:0007669"/>
    <property type="project" value="InterPro"/>
</dbReference>
<evidence type="ECO:0000256" key="6">
    <source>
        <dbReference type="ARBA" id="ARBA00022729"/>
    </source>
</evidence>
<feature type="chain" id="PRO_5042889458" description="procollagen-proline 3-dioxygenase" evidence="14">
    <location>
        <begin position="22"/>
        <end position="624"/>
    </location>
</feature>
<keyword evidence="10" id="KW-0223">Dioxygenase</keyword>
<keyword evidence="12" id="KW-0408">Iron</keyword>
<dbReference type="Gene3D" id="2.60.120.620">
    <property type="entry name" value="q2cbj1_9rhob like domain"/>
    <property type="match status" value="1"/>
</dbReference>
<keyword evidence="5" id="KW-0479">Metal-binding</keyword>
<dbReference type="InterPro" id="IPR005123">
    <property type="entry name" value="Oxoglu/Fe-dep_dioxygenase_dom"/>
</dbReference>
<keyword evidence="13" id="KW-0325">Glycoprotein</keyword>
<dbReference type="EMBL" id="JAVRBK010000009">
    <property type="protein sequence ID" value="KAK5639707.1"/>
    <property type="molecule type" value="Genomic_DNA"/>
</dbReference>
<dbReference type="Proteomes" id="UP001329430">
    <property type="component" value="Chromosome 9"/>
</dbReference>
<comment type="cofactor">
    <cofactor evidence="1">
        <name>L-ascorbate</name>
        <dbReference type="ChEBI" id="CHEBI:38290"/>
    </cofactor>
</comment>
<protein>
    <recommendedName>
        <fullName evidence="4">procollagen-proline 3-dioxygenase</fullName>
        <ecNumber evidence="4">1.14.11.7</ecNumber>
    </recommendedName>
</protein>
<dbReference type="EC" id="1.14.11.7" evidence="4"/>
<reference evidence="16 17" key="1">
    <citation type="journal article" date="2024" name="Insects">
        <title>An Improved Chromosome-Level Genome Assembly of the Firefly Pyrocoelia pectoralis.</title>
        <authorList>
            <person name="Fu X."/>
            <person name="Meyer-Rochow V.B."/>
            <person name="Ballantyne L."/>
            <person name="Zhu X."/>
        </authorList>
    </citation>
    <scope>NUCLEOTIDE SEQUENCE [LARGE SCALE GENOMIC DNA]</scope>
    <source>
        <strain evidence="16">XCY_ONT2</strain>
    </source>
</reference>
<keyword evidence="9" id="KW-0256">Endoplasmic reticulum</keyword>
<evidence type="ECO:0000256" key="12">
    <source>
        <dbReference type="ARBA" id="ARBA00023004"/>
    </source>
</evidence>
<name>A0AAN7ZDQ4_9COLE</name>
<feature type="signal peptide" evidence="14">
    <location>
        <begin position="1"/>
        <end position="21"/>
    </location>
</feature>
<evidence type="ECO:0000256" key="5">
    <source>
        <dbReference type="ARBA" id="ARBA00022723"/>
    </source>
</evidence>
<keyword evidence="6 14" id="KW-0732">Signal</keyword>
<evidence type="ECO:0000259" key="15">
    <source>
        <dbReference type="PROSITE" id="PS51471"/>
    </source>
</evidence>
<dbReference type="PANTHER" id="PTHR14049:SF9">
    <property type="entry name" value="PROCOLLAGEN-PROLINE 3-DIOXYGENASE"/>
    <property type="match status" value="1"/>
</dbReference>
<dbReference type="Gene3D" id="1.25.40.10">
    <property type="entry name" value="Tetratricopeptide repeat domain"/>
    <property type="match status" value="2"/>
</dbReference>
<keyword evidence="17" id="KW-1185">Reference proteome</keyword>
<evidence type="ECO:0000313" key="17">
    <source>
        <dbReference type="Proteomes" id="UP001329430"/>
    </source>
</evidence>
<evidence type="ECO:0000256" key="4">
    <source>
        <dbReference type="ARBA" id="ARBA00012262"/>
    </source>
</evidence>
<keyword evidence="7" id="KW-0677">Repeat</keyword>
<evidence type="ECO:0000256" key="10">
    <source>
        <dbReference type="ARBA" id="ARBA00022964"/>
    </source>
</evidence>
<evidence type="ECO:0000256" key="2">
    <source>
        <dbReference type="ARBA" id="ARBA00001962"/>
    </source>
</evidence>
<dbReference type="Pfam" id="PF13640">
    <property type="entry name" value="2OG-FeII_Oxy_3"/>
    <property type="match status" value="1"/>
</dbReference>
<dbReference type="InterPro" id="IPR039575">
    <property type="entry name" value="P3H"/>
</dbReference>
<dbReference type="PANTHER" id="PTHR14049">
    <property type="entry name" value="LEPRECAN 1"/>
    <property type="match status" value="1"/>
</dbReference>
<evidence type="ECO:0000313" key="16">
    <source>
        <dbReference type="EMBL" id="KAK5639707.1"/>
    </source>
</evidence>
<dbReference type="Pfam" id="PF23557">
    <property type="entry name" value="TPR_leprecan"/>
    <property type="match status" value="1"/>
</dbReference>
<dbReference type="InterPro" id="IPR056585">
    <property type="entry name" value="Leprecan_dom"/>
</dbReference>
<evidence type="ECO:0000256" key="1">
    <source>
        <dbReference type="ARBA" id="ARBA00001961"/>
    </source>
</evidence>